<feature type="compositionally biased region" description="Polar residues" evidence="5">
    <location>
        <begin position="15"/>
        <end position="27"/>
    </location>
</feature>
<accession>A0A9P4SHF8</accession>
<keyword evidence="4 6" id="KW-0472">Membrane</keyword>
<feature type="domain" description="PIG-P" evidence="7">
    <location>
        <begin position="219"/>
        <end position="373"/>
    </location>
</feature>
<evidence type="ECO:0000256" key="6">
    <source>
        <dbReference type="SAM" id="Phobius"/>
    </source>
</evidence>
<keyword evidence="3 6" id="KW-1133">Transmembrane helix</keyword>
<feature type="compositionally biased region" description="Polar residues" evidence="5">
    <location>
        <begin position="111"/>
        <end position="128"/>
    </location>
</feature>
<evidence type="ECO:0000256" key="2">
    <source>
        <dbReference type="ARBA" id="ARBA00022692"/>
    </source>
</evidence>
<dbReference type="GO" id="GO:0005783">
    <property type="term" value="C:endoplasmic reticulum"/>
    <property type="evidence" value="ECO:0007669"/>
    <property type="project" value="TreeGrafter"/>
</dbReference>
<dbReference type="PANTHER" id="PTHR46346:SF1">
    <property type="entry name" value="PHOSPHATIDYLINOSITOL N-ACETYLGLUCOSAMINYLTRANSFERASE SUBUNIT P"/>
    <property type="match status" value="1"/>
</dbReference>
<dbReference type="Pfam" id="PF08510">
    <property type="entry name" value="PIG-P"/>
    <property type="match status" value="1"/>
</dbReference>
<evidence type="ECO:0000256" key="4">
    <source>
        <dbReference type="ARBA" id="ARBA00023136"/>
    </source>
</evidence>
<feature type="compositionally biased region" description="Pro residues" evidence="5">
    <location>
        <begin position="134"/>
        <end position="145"/>
    </location>
</feature>
<keyword evidence="2 6" id="KW-0812">Transmembrane</keyword>
<dbReference type="InterPro" id="IPR052263">
    <property type="entry name" value="GPI_Anchor_Biosynth"/>
</dbReference>
<dbReference type="InterPro" id="IPR013717">
    <property type="entry name" value="PIG-P"/>
</dbReference>
<keyword evidence="9" id="KW-1185">Reference proteome</keyword>
<dbReference type="OrthoDB" id="690928at2759"/>
<name>A0A9P4SHF8_9PEZI</name>
<gene>
    <name evidence="8" type="ORF">M501DRAFT_1000940</name>
</gene>
<dbReference type="PANTHER" id="PTHR46346">
    <property type="entry name" value="PHOSPHATIDYLINOSITOL N-ACETYLGLUCOSAMINYLTRANSFERASE SUBUNIT P"/>
    <property type="match status" value="1"/>
</dbReference>
<feature type="compositionally biased region" description="Low complexity" evidence="5">
    <location>
        <begin position="146"/>
        <end position="167"/>
    </location>
</feature>
<dbReference type="AlphaFoldDB" id="A0A9P4SHF8"/>
<sequence length="382" mass="40690">MPPQSRGSAVPPGFQSKSTPNLPTLSSLELAAGSVNASKAIPASPAGPPSKHEPNNPLSPTILTSPSEPASVETTTEPDPDADPLKLDIDSTSSTSSEDDLAVLPNRPLYQHSSRSYTHLPRSKSSSGLFPPFYNRPPTPLPPSPSLTSLLRPSFSATTSRPTTPDSSDVELPSASADGGVKGTSTGGTATGVTTPSSSLARTARTAAPVPRASPKVPTYEYYGFALYLASSASFLMYVLWSYLPSPFLHQLGIHYYPNRWWSLAIPAWLVILIVYIYIALASYNVGYLTIPMQGIENLVDSAAQIAVLDRNGKIIRTRTSGVKGRSDGKIRSAGHSRHTSSTGLDIDWKKAWSEGTDAVMDVPIGGVCEILYGEEREYDAS</sequence>
<organism evidence="8 9">
    <name type="scientific">Patellaria atrata CBS 101060</name>
    <dbReference type="NCBI Taxonomy" id="1346257"/>
    <lineage>
        <taxon>Eukaryota</taxon>
        <taxon>Fungi</taxon>
        <taxon>Dikarya</taxon>
        <taxon>Ascomycota</taxon>
        <taxon>Pezizomycotina</taxon>
        <taxon>Dothideomycetes</taxon>
        <taxon>Dothideomycetes incertae sedis</taxon>
        <taxon>Patellariales</taxon>
        <taxon>Patellariaceae</taxon>
        <taxon>Patellaria</taxon>
    </lineage>
</organism>
<dbReference type="Proteomes" id="UP000799429">
    <property type="component" value="Unassembled WGS sequence"/>
</dbReference>
<evidence type="ECO:0000256" key="5">
    <source>
        <dbReference type="SAM" id="MobiDB-lite"/>
    </source>
</evidence>
<comment type="subcellular location">
    <subcellularLocation>
        <location evidence="1">Membrane</location>
        <topology evidence="1">Multi-pass membrane protein</topology>
    </subcellularLocation>
</comment>
<feature type="region of interest" description="Disordered" evidence="5">
    <location>
        <begin position="1"/>
        <end position="198"/>
    </location>
</feature>
<dbReference type="EMBL" id="MU006091">
    <property type="protein sequence ID" value="KAF2841668.1"/>
    <property type="molecule type" value="Genomic_DNA"/>
</dbReference>
<evidence type="ECO:0000313" key="8">
    <source>
        <dbReference type="EMBL" id="KAF2841668.1"/>
    </source>
</evidence>
<evidence type="ECO:0000313" key="9">
    <source>
        <dbReference type="Proteomes" id="UP000799429"/>
    </source>
</evidence>
<evidence type="ECO:0000256" key="1">
    <source>
        <dbReference type="ARBA" id="ARBA00004141"/>
    </source>
</evidence>
<proteinExistence type="predicted"/>
<dbReference type="GO" id="GO:0016020">
    <property type="term" value="C:membrane"/>
    <property type="evidence" value="ECO:0007669"/>
    <property type="project" value="UniProtKB-SubCell"/>
</dbReference>
<dbReference type="GO" id="GO:0006506">
    <property type="term" value="P:GPI anchor biosynthetic process"/>
    <property type="evidence" value="ECO:0007669"/>
    <property type="project" value="TreeGrafter"/>
</dbReference>
<reference evidence="8" key="1">
    <citation type="journal article" date="2020" name="Stud. Mycol.">
        <title>101 Dothideomycetes genomes: a test case for predicting lifestyles and emergence of pathogens.</title>
        <authorList>
            <person name="Haridas S."/>
            <person name="Albert R."/>
            <person name="Binder M."/>
            <person name="Bloem J."/>
            <person name="Labutti K."/>
            <person name="Salamov A."/>
            <person name="Andreopoulos B."/>
            <person name="Baker S."/>
            <person name="Barry K."/>
            <person name="Bills G."/>
            <person name="Bluhm B."/>
            <person name="Cannon C."/>
            <person name="Castanera R."/>
            <person name="Culley D."/>
            <person name="Daum C."/>
            <person name="Ezra D."/>
            <person name="Gonzalez J."/>
            <person name="Henrissat B."/>
            <person name="Kuo A."/>
            <person name="Liang C."/>
            <person name="Lipzen A."/>
            <person name="Lutzoni F."/>
            <person name="Magnuson J."/>
            <person name="Mondo S."/>
            <person name="Nolan M."/>
            <person name="Ohm R."/>
            <person name="Pangilinan J."/>
            <person name="Park H.-J."/>
            <person name="Ramirez L."/>
            <person name="Alfaro M."/>
            <person name="Sun H."/>
            <person name="Tritt A."/>
            <person name="Yoshinaga Y."/>
            <person name="Zwiers L.-H."/>
            <person name="Turgeon B."/>
            <person name="Goodwin S."/>
            <person name="Spatafora J."/>
            <person name="Crous P."/>
            <person name="Grigoriev I."/>
        </authorList>
    </citation>
    <scope>NUCLEOTIDE SEQUENCE</scope>
    <source>
        <strain evidence="8">CBS 101060</strain>
    </source>
</reference>
<feature type="transmembrane region" description="Helical" evidence="6">
    <location>
        <begin position="261"/>
        <end position="284"/>
    </location>
</feature>
<protein>
    <submittedName>
        <fullName evidence="8">PIG-P-domain-containing protein</fullName>
    </submittedName>
</protein>
<comment type="caution">
    <text evidence="8">The sequence shown here is derived from an EMBL/GenBank/DDBJ whole genome shotgun (WGS) entry which is preliminary data.</text>
</comment>
<feature type="compositionally biased region" description="Gly residues" evidence="5">
    <location>
        <begin position="180"/>
        <end position="190"/>
    </location>
</feature>
<feature type="compositionally biased region" description="Polar residues" evidence="5">
    <location>
        <begin position="56"/>
        <end position="75"/>
    </location>
</feature>
<evidence type="ECO:0000256" key="3">
    <source>
        <dbReference type="ARBA" id="ARBA00022989"/>
    </source>
</evidence>
<evidence type="ECO:0000259" key="7">
    <source>
        <dbReference type="Pfam" id="PF08510"/>
    </source>
</evidence>
<feature type="region of interest" description="Disordered" evidence="5">
    <location>
        <begin position="323"/>
        <end position="343"/>
    </location>
</feature>
<feature type="transmembrane region" description="Helical" evidence="6">
    <location>
        <begin position="222"/>
        <end position="241"/>
    </location>
</feature>